<dbReference type="Pfam" id="PF00999">
    <property type="entry name" value="Na_H_Exchanger"/>
    <property type="match status" value="1"/>
</dbReference>
<dbReference type="Gene3D" id="1.20.1530.20">
    <property type="match status" value="1"/>
</dbReference>
<feature type="transmembrane region" description="Helical" evidence="11">
    <location>
        <begin position="27"/>
        <end position="46"/>
    </location>
</feature>
<feature type="transmembrane region" description="Helical" evidence="11">
    <location>
        <begin position="113"/>
        <end position="131"/>
    </location>
</feature>
<feature type="transmembrane region" description="Helical" evidence="11">
    <location>
        <begin position="172"/>
        <end position="196"/>
    </location>
</feature>
<dbReference type="InterPro" id="IPR004771">
    <property type="entry name" value="K/H_exchanger"/>
</dbReference>
<dbReference type="GO" id="GO:1902600">
    <property type="term" value="P:proton transmembrane transport"/>
    <property type="evidence" value="ECO:0007669"/>
    <property type="project" value="InterPro"/>
</dbReference>
<evidence type="ECO:0000256" key="7">
    <source>
        <dbReference type="ARBA" id="ARBA00023053"/>
    </source>
</evidence>
<dbReference type="Proteomes" id="UP000633619">
    <property type="component" value="Unassembled WGS sequence"/>
</dbReference>
<keyword evidence="4" id="KW-0050">Antiport</keyword>
<evidence type="ECO:0000256" key="4">
    <source>
        <dbReference type="ARBA" id="ARBA00022449"/>
    </source>
</evidence>
<feature type="transmembrane region" description="Helical" evidence="11">
    <location>
        <begin position="143"/>
        <end position="166"/>
    </location>
</feature>
<comment type="subcellular location">
    <subcellularLocation>
        <location evidence="1">Membrane</location>
        <topology evidence="1">Multi-pass membrane protein</topology>
    </subcellularLocation>
</comment>
<dbReference type="GO" id="GO:0006814">
    <property type="term" value="P:sodium ion transport"/>
    <property type="evidence" value="ECO:0007669"/>
    <property type="project" value="UniProtKB-KW"/>
</dbReference>
<reference evidence="13 14" key="1">
    <citation type="submission" date="2020-12" db="EMBL/GenBank/DDBJ databases">
        <title>WGS of Thermoactinomyces spp.</title>
        <authorList>
            <person name="Cheng K."/>
        </authorList>
    </citation>
    <scope>NUCLEOTIDE SEQUENCE [LARGE SCALE GENOMIC DNA]</scope>
    <source>
        <strain evidence="14">CICC 10671\DSM 43846</strain>
    </source>
</reference>
<evidence type="ECO:0000256" key="3">
    <source>
        <dbReference type="ARBA" id="ARBA00022448"/>
    </source>
</evidence>
<dbReference type="AlphaFoldDB" id="A0A8I1A5E6"/>
<keyword evidence="5 11" id="KW-0812">Transmembrane</keyword>
<feature type="transmembrane region" description="Helical" evidence="11">
    <location>
        <begin position="286"/>
        <end position="308"/>
    </location>
</feature>
<accession>A0A8I1A5E6</accession>
<feature type="transmembrane region" description="Helical" evidence="11">
    <location>
        <begin position="260"/>
        <end position="280"/>
    </location>
</feature>
<protein>
    <submittedName>
        <fullName evidence="13">Cation:proton antiporter</fullName>
    </submittedName>
</protein>
<evidence type="ECO:0000256" key="2">
    <source>
        <dbReference type="ARBA" id="ARBA00005551"/>
    </source>
</evidence>
<evidence type="ECO:0000256" key="10">
    <source>
        <dbReference type="ARBA" id="ARBA00023201"/>
    </source>
</evidence>
<dbReference type="GO" id="GO:0008324">
    <property type="term" value="F:monoatomic cation transmembrane transporter activity"/>
    <property type="evidence" value="ECO:0007669"/>
    <property type="project" value="InterPro"/>
</dbReference>
<keyword evidence="3" id="KW-0813">Transport</keyword>
<dbReference type="EMBL" id="JAECVW010000003">
    <property type="protein sequence ID" value="MBH8595144.1"/>
    <property type="molecule type" value="Genomic_DNA"/>
</dbReference>
<organism evidence="13 14">
    <name type="scientific">Thermoactinomyces intermedius</name>
    <dbReference type="NCBI Taxonomy" id="2024"/>
    <lineage>
        <taxon>Bacteria</taxon>
        <taxon>Bacillati</taxon>
        <taxon>Bacillota</taxon>
        <taxon>Bacilli</taxon>
        <taxon>Bacillales</taxon>
        <taxon>Thermoactinomycetaceae</taxon>
        <taxon>Thermoactinomyces</taxon>
    </lineage>
</organism>
<dbReference type="RefSeq" id="WP_181731456.1">
    <property type="nucleotide sequence ID" value="NZ_JACEIR010000002.1"/>
</dbReference>
<evidence type="ECO:0000313" key="13">
    <source>
        <dbReference type="EMBL" id="MBH8595144.1"/>
    </source>
</evidence>
<keyword evidence="9 11" id="KW-0472">Membrane</keyword>
<evidence type="ECO:0000256" key="11">
    <source>
        <dbReference type="SAM" id="Phobius"/>
    </source>
</evidence>
<dbReference type="InterPro" id="IPR006153">
    <property type="entry name" value="Cation/H_exchanger_TM"/>
</dbReference>
<dbReference type="PANTHER" id="PTHR43562">
    <property type="entry name" value="NAPA-TYPE SODIUM/HYDROGEN ANTIPORTER"/>
    <property type="match status" value="1"/>
</dbReference>
<dbReference type="InterPro" id="IPR038770">
    <property type="entry name" value="Na+/solute_symporter_sf"/>
</dbReference>
<keyword evidence="6 11" id="KW-1133">Transmembrane helix</keyword>
<keyword evidence="8" id="KW-0406">Ion transport</keyword>
<evidence type="ECO:0000313" key="14">
    <source>
        <dbReference type="Proteomes" id="UP000633619"/>
    </source>
</evidence>
<keyword evidence="7" id="KW-0915">Sodium</keyword>
<feature type="domain" description="Cation/H+ exchanger transmembrane" evidence="12">
    <location>
        <begin position="14"/>
        <end position="373"/>
    </location>
</feature>
<dbReference type="GO" id="GO:0016020">
    <property type="term" value="C:membrane"/>
    <property type="evidence" value="ECO:0007669"/>
    <property type="project" value="UniProtKB-SubCell"/>
</dbReference>
<comment type="similarity">
    <text evidence="2">Belongs to the monovalent cation:proton antiporter 2 (CPA2) transporter (TC 2.A.37) family.</text>
</comment>
<comment type="caution">
    <text evidence="13">The sequence shown here is derived from an EMBL/GenBank/DDBJ whole genome shotgun (WGS) entry which is preliminary data.</text>
</comment>
<feature type="transmembrane region" description="Helical" evidence="11">
    <location>
        <begin position="353"/>
        <end position="373"/>
    </location>
</feature>
<evidence type="ECO:0000256" key="6">
    <source>
        <dbReference type="ARBA" id="ARBA00022989"/>
    </source>
</evidence>
<evidence type="ECO:0000256" key="1">
    <source>
        <dbReference type="ARBA" id="ARBA00004141"/>
    </source>
</evidence>
<keyword evidence="10" id="KW-0739">Sodium transport</keyword>
<evidence type="ECO:0000256" key="8">
    <source>
        <dbReference type="ARBA" id="ARBA00023065"/>
    </source>
</evidence>
<sequence>MFFVQLLLILVATKLAGDLSTRIGQPAVLGKLIVGVILGPAVLGWIEESEMIHQMSEIGVLLLMFLAGLETDIHELNKSRTSSLAVAVGGVILPLVGGYLIGTWFGMEPFTSWFLGALFSATSVSITVQTLRDLGKLQTKESVTILGAAIADDVIVVVLLAFLMSFSGLQDVSLGLVIGQKILFFALIILLGWKVVPWAMKWMTRIRASEIVVSSALMICFAFAFMAEEMGVAGIIGSFAAGLSLSQTKVRHEIEEKLNPIAYSVFVPIFFVSIGLPVTFDGLGNQIGLIVTLSIMAVLSKWIGCGLGARLTGFNTASSISIGSGMISRGEVALIIASLGLSQHLLPAEWYTSTILVVILTTIITPPLLKITFQKMTPSKKEKPRQEALASK</sequence>
<keyword evidence="14" id="KW-1185">Reference proteome</keyword>
<feature type="transmembrane region" description="Helical" evidence="11">
    <location>
        <begin position="84"/>
        <end position="107"/>
    </location>
</feature>
<gene>
    <name evidence="13" type="ORF">I8U20_07350</name>
</gene>
<evidence type="ECO:0000259" key="12">
    <source>
        <dbReference type="Pfam" id="PF00999"/>
    </source>
</evidence>
<dbReference type="PANTHER" id="PTHR43562:SF3">
    <property type="entry name" value="SODIUM ION_PROTON EXCHANGER (EUROFUNG)"/>
    <property type="match status" value="1"/>
</dbReference>
<dbReference type="GO" id="GO:0015297">
    <property type="term" value="F:antiporter activity"/>
    <property type="evidence" value="ECO:0007669"/>
    <property type="project" value="UniProtKB-KW"/>
</dbReference>
<evidence type="ECO:0000256" key="9">
    <source>
        <dbReference type="ARBA" id="ARBA00023136"/>
    </source>
</evidence>
<evidence type="ECO:0000256" key="5">
    <source>
        <dbReference type="ARBA" id="ARBA00022692"/>
    </source>
</evidence>
<dbReference type="NCBIfam" id="TIGR00932">
    <property type="entry name" value="2a37"/>
    <property type="match status" value="1"/>
</dbReference>
<proteinExistence type="inferred from homology"/>
<name>A0A8I1A5E6_THEIN</name>